<keyword evidence="1" id="KW-0472">Membrane</keyword>
<keyword evidence="3" id="KW-1185">Reference proteome</keyword>
<sequence length="146" mass="15945">MRVAAWAFIRHVEMVANQGFSPPGPSVSLGSSLGSCTLIGTLFDRIPTRACFLSGCGICKNLTTGLGLAGLRFSSVRARLQMTSTSHPFFWFTAISVFPFRVSWSSLVIITSAIHYSQRRSPRTTLANTLYTHTAYLDRAVDGPLL</sequence>
<dbReference type="Proteomes" id="UP000000560">
    <property type="component" value="Chromosome III"/>
</dbReference>
<evidence type="ECO:0000313" key="3">
    <source>
        <dbReference type="Proteomes" id="UP000000560"/>
    </source>
</evidence>
<reference evidence="3" key="1">
    <citation type="journal article" date="2005" name="Nature">
        <title>Sequencing of Aspergillus nidulans and comparative analysis with A. fumigatus and A. oryzae.</title>
        <authorList>
            <person name="Galagan J.E."/>
            <person name="Calvo S.E."/>
            <person name="Cuomo C."/>
            <person name="Ma L.J."/>
            <person name="Wortman J.R."/>
            <person name="Batzoglou S."/>
            <person name="Lee S.I."/>
            <person name="Basturkmen M."/>
            <person name="Spevak C.C."/>
            <person name="Clutterbuck J."/>
            <person name="Kapitonov V."/>
            <person name="Jurka J."/>
            <person name="Scazzocchio C."/>
            <person name="Farman M."/>
            <person name="Butler J."/>
            <person name="Purcell S."/>
            <person name="Harris S."/>
            <person name="Braus G.H."/>
            <person name="Draht O."/>
            <person name="Busch S."/>
            <person name="D'Enfert C."/>
            <person name="Bouchier C."/>
            <person name="Goldman G.H."/>
            <person name="Bell-Pedersen D."/>
            <person name="Griffiths-Jones S."/>
            <person name="Doonan J.H."/>
            <person name="Yu J."/>
            <person name="Vienken K."/>
            <person name="Pain A."/>
            <person name="Freitag M."/>
            <person name="Selker E.U."/>
            <person name="Archer D.B."/>
            <person name="Penalva M.A."/>
            <person name="Oakley B.R."/>
            <person name="Momany M."/>
            <person name="Tanaka T."/>
            <person name="Kumagai T."/>
            <person name="Asai K."/>
            <person name="Machida M."/>
            <person name="Nierman W.C."/>
            <person name="Denning D.W."/>
            <person name="Caddick M."/>
            <person name="Hynes M."/>
            <person name="Paoletti M."/>
            <person name="Fischer R."/>
            <person name="Miller B."/>
            <person name="Dyer P."/>
            <person name="Sachs M.S."/>
            <person name="Osmani S.A."/>
            <person name="Birren B.W."/>
        </authorList>
    </citation>
    <scope>NUCLEOTIDE SEQUENCE [LARGE SCALE GENOMIC DNA]</scope>
    <source>
        <strain evidence="3">FGSC A4 / ATCC 38163 / CBS 112.46 / NRRL 194 / M139</strain>
    </source>
</reference>
<keyword evidence="1" id="KW-0812">Transmembrane</keyword>
<name>C8VAZ9_EMENI</name>
<protein>
    <submittedName>
        <fullName evidence="2">Uncharacterized protein</fullName>
    </submittedName>
</protein>
<feature type="transmembrane region" description="Helical" evidence="1">
    <location>
        <begin position="89"/>
        <end position="114"/>
    </location>
</feature>
<keyword evidence="1" id="KW-1133">Transmembrane helix</keyword>
<gene>
    <name evidence="2" type="ORF">ANIA_10587</name>
</gene>
<dbReference type="HOGENOM" id="CLU_1777417_0_0_1"/>
<dbReference type="RefSeq" id="XP_050467667.1">
    <property type="nucleotide sequence ID" value="XM_050611664.1"/>
</dbReference>
<dbReference type="InParanoid" id="C8VAZ9"/>
<organism evidence="2 3">
    <name type="scientific">Emericella nidulans (strain FGSC A4 / ATCC 38163 / CBS 112.46 / NRRL 194 / M139)</name>
    <name type="common">Aspergillus nidulans</name>
    <dbReference type="NCBI Taxonomy" id="227321"/>
    <lineage>
        <taxon>Eukaryota</taxon>
        <taxon>Fungi</taxon>
        <taxon>Dikarya</taxon>
        <taxon>Ascomycota</taxon>
        <taxon>Pezizomycotina</taxon>
        <taxon>Eurotiomycetes</taxon>
        <taxon>Eurotiomycetidae</taxon>
        <taxon>Eurotiales</taxon>
        <taxon>Aspergillaceae</taxon>
        <taxon>Aspergillus</taxon>
        <taxon>Aspergillus subgen. Nidulantes</taxon>
    </lineage>
</organism>
<dbReference type="AlphaFoldDB" id="C8VAZ9"/>
<accession>C8VAZ9</accession>
<dbReference type="EMBL" id="BN001303">
    <property type="protein sequence ID" value="CBF77014.1"/>
    <property type="molecule type" value="Genomic_DNA"/>
</dbReference>
<evidence type="ECO:0000256" key="1">
    <source>
        <dbReference type="SAM" id="Phobius"/>
    </source>
</evidence>
<reference evidence="3" key="2">
    <citation type="journal article" date="2009" name="Fungal Genet. Biol.">
        <title>The 2008 update of the Aspergillus nidulans genome annotation: a community effort.</title>
        <authorList>
            <person name="Wortman J.R."/>
            <person name="Gilsenan J.M."/>
            <person name="Joardar V."/>
            <person name="Deegan J."/>
            <person name="Clutterbuck J."/>
            <person name="Andersen M.R."/>
            <person name="Archer D."/>
            <person name="Bencina M."/>
            <person name="Braus G."/>
            <person name="Coutinho P."/>
            <person name="von Dohren H."/>
            <person name="Doonan J."/>
            <person name="Driessen A.J."/>
            <person name="Durek P."/>
            <person name="Espeso E."/>
            <person name="Fekete E."/>
            <person name="Flipphi M."/>
            <person name="Estrada C.G."/>
            <person name="Geysens S."/>
            <person name="Goldman G."/>
            <person name="de Groot P.W."/>
            <person name="Hansen K."/>
            <person name="Harris S.D."/>
            <person name="Heinekamp T."/>
            <person name="Helmstaedt K."/>
            <person name="Henrissat B."/>
            <person name="Hofmann G."/>
            <person name="Homan T."/>
            <person name="Horio T."/>
            <person name="Horiuchi H."/>
            <person name="James S."/>
            <person name="Jones M."/>
            <person name="Karaffa L."/>
            <person name="Karanyi Z."/>
            <person name="Kato M."/>
            <person name="Keller N."/>
            <person name="Kelly D.E."/>
            <person name="Kiel J.A."/>
            <person name="Kim J.M."/>
            <person name="van der Klei I.J."/>
            <person name="Klis F.M."/>
            <person name="Kovalchuk A."/>
            <person name="Krasevec N."/>
            <person name="Kubicek C.P."/>
            <person name="Liu B."/>
            <person name="Maccabe A."/>
            <person name="Meyer V."/>
            <person name="Mirabito P."/>
            <person name="Miskei M."/>
            <person name="Mos M."/>
            <person name="Mullins J."/>
            <person name="Nelson D.R."/>
            <person name="Nielsen J."/>
            <person name="Oakley B.R."/>
            <person name="Osmani S.A."/>
            <person name="Pakula T."/>
            <person name="Paszewski A."/>
            <person name="Paulsen I."/>
            <person name="Pilsyk S."/>
            <person name="Pocsi I."/>
            <person name="Punt P.J."/>
            <person name="Ram A.F."/>
            <person name="Ren Q."/>
            <person name="Robellet X."/>
            <person name="Robson G."/>
            <person name="Seiboth B."/>
            <person name="van Solingen P."/>
            <person name="Specht T."/>
            <person name="Sun J."/>
            <person name="Taheri-Talesh N."/>
            <person name="Takeshita N."/>
            <person name="Ussery D."/>
            <person name="vanKuyk P.A."/>
            <person name="Visser H."/>
            <person name="van de Vondervoort P.J."/>
            <person name="de Vries R.P."/>
            <person name="Walton J."/>
            <person name="Xiang X."/>
            <person name="Xiong Y."/>
            <person name="Zeng A.P."/>
            <person name="Brandt B.W."/>
            <person name="Cornell M.J."/>
            <person name="van den Hondel C.A."/>
            <person name="Visser J."/>
            <person name="Oliver S.G."/>
            <person name="Turner G."/>
        </authorList>
    </citation>
    <scope>GENOME REANNOTATION</scope>
    <source>
        <strain evidence="3">FGSC A4 / ATCC 38163 / CBS 112.46 / NRRL 194 / M139</strain>
    </source>
</reference>
<proteinExistence type="predicted"/>
<dbReference type="KEGG" id="ani:ANIA_10587"/>
<dbReference type="GeneID" id="74896487"/>
<evidence type="ECO:0000313" key="2">
    <source>
        <dbReference type="EMBL" id="CBF77014.1"/>
    </source>
</evidence>